<dbReference type="OrthoDB" id="4406415at2"/>
<dbReference type="EC" id="4.2.1.108" evidence="3 8"/>
<organism evidence="9">
    <name type="scientific">Halobacillus halophilus</name>
    <name type="common">Sporosarcina halophila</name>
    <dbReference type="NCBI Taxonomy" id="1570"/>
    <lineage>
        <taxon>Bacteria</taxon>
        <taxon>Bacillati</taxon>
        <taxon>Bacillota</taxon>
        <taxon>Bacilli</taxon>
        <taxon>Bacillales</taxon>
        <taxon>Bacillaceae</taxon>
        <taxon>Halobacillus</taxon>
    </lineage>
</organism>
<dbReference type="PANTHER" id="PTHR39289:SF1">
    <property type="entry name" value="L-ECTOINE SYNTHASE"/>
    <property type="match status" value="1"/>
</dbReference>
<reference evidence="9" key="1">
    <citation type="journal article" date="2008" name="Environ. Microbiol.">
        <title>Growth phase-dependent switch in osmolyte strategy in a moderate halophile: ectoine is a minor osmolyte but major stationary phase solute in Halobacillus halophilus.</title>
        <authorList>
            <person name="Saum S.H."/>
            <person name="Muller V."/>
        </authorList>
    </citation>
    <scope>NUCLEOTIDE SEQUENCE</scope>
    <source>
        <strain evidence="9">DSM 2266</strain>
    </source>
</reference>
<sequence length="130" mass="15183">MNVVKLEDLIGTEREVKDDNWKSRRFLLKDDNVGFSLHDTVLYAGTETYIWYKHHIEAVYCIEGEAEIETLKDGKKYQIKPGTMYCLDGHEKHYLRAKTDFRVVCVFNPALVGNEVHDEEGVYRLPEESK</sequence>
<name>B1NYD4_HALHO</name>
<accession>B1NYD4</accession>
<dbReference type="Pfam" id="PF06339">
    <property type="entry name" value="Ectoine_synth"/>
    <property type="match status" value="1"/>
</dbReference>
<comment type="catalytic activity">
    <reaction evidence="7 8">
        <text>(2S)-4-acetamido-2-aminobutanoate = L-ectoine + H2O</text>
        <dbReference type="Rhea" id="RHEA:17281"/>
        <dbReference type="ChEBI" id="CHEBI:15377"/>
        <dbReference type="ChEBI" id="CHEBI:58515"/>
        <dbReference type="ChEBI" id="CHEBI:58929"/>
        <dbReference type="EC" id="4.2.1.108"/>
    </reaction>
</comment>
<dbReference type="CDD" id="cd06978">
    <property type="entry name" value="cupin_EctC"/>
    <property type="match status" value="1"/>
</dbReference>
<dbReference type="SUPFAM" id="SSF51182">
    <property type="entry name" value="RmlC-like cupins"/>
    <property type="match status" value="1"/>
</dbReference>
<dbReference type="HAMAP" id="MF_01255">
    <property type="entry name" value="Ectoine_synth"/>
    <property type="match status" value="1"/>
</dbReference>
<dbReference type="GO" id="GO:0019491">
    <property type="term" value="P:ectoine biosynthetic process"/>
    <property type="evidence" value="ECO:0007669"/>
    <property type="project" value="UniProtKB-UniRule"/>
</dbReference>
<dbReference type="Gene3D" id="2.60.120.10">
    <property type="entry name" value="Jelly Rolls"/>
    <property type="match status" value="1"/>
</dbReference>
<dbReference type="UniPathway" id="UPA00067">
    <property type="reaction ID" value="UER00123"/>
</dbReference>
<evidence type="ECO:0000313" key="9">
    <source>
        <dbReference type="EMBL" id="ABX39525.1"/>
    </source>
</evidence>
<evidence type="ECO:0000256" key="1">
    <source>
        <dbReference type="ARBA" id="ARBA00005181"/>
    </source>
</evidence>
<evidence type="ECO:0000256" key="4">
    <source>
        <dbReference type="ARBA" id="ARBA00019707"/>
    </source>
</evidence>
<dbReference type="AlphaFoldDB" id="B1NYD4"/>
<evidence type="ECO:0000256" key="3">
    <source>
        <dbReference type="ARBA" id="ARBA00013192"/>
    </source>
</evidence>
<evidence type="ECO:0000256" key="2">
    <source>
        <dbReference type="ARBA" id="ARBA00009637"/>
    </source>
</evidence>
<comment type="function">
    <text evidence="8">Catalyzes the circularization of gamma-N-acetyl-alpha,gamma-diaminobutyric acid (ADABA) to ectoine (1,4,5,6-tetrahydro-2-methyl-4-pyrimidine carboxylic acid), which is an excellent osmoprotectant.</text>
</comment>
<dbReference type="GO" id="GO:0033990">
    <property type="term" value="F:ectoine synthase activity"/>
    <property type="evidence" value="ECO:0007669"/>
    <property type="project" value="UniProtKB-EC"/>
</dbReference>
<protein>
    <recommendedName>
        <fullName evidence="4 8">L-ectoine synthase</fullName>
        <ecNumber evidence="3 8">4.2.1.108</ecNumber>
    </recommendedName>
    <alternativeName>
        <fullName evidence="6 8">N-acetyldiaminobutyrate dehydratase</fullName>
    </alternativeName>
</protein>
<evidence type="ECO:0000256" key="6">
    <source>
        <dbReference type="ARBA" id="ARBA00033271"/>
    </source>
</evidence>
<dbReference type="InterPro" id="IPR014710">
    <property type="entry name" value="RmlC-like_jellyroll"/>
</dbReference>
<evidence type="ECO:0000256" key="8">
    <source>
        <dbReference type="HAMAP-Rule" id="MF_01255"/>
    </source>
</evidence>
<gene>
    <name evidence="8 9" type="primary">ectC</name>
</gene>
<dbReference type="PANTHER" id="PTHR39289">
    <property type="match status" value="1"/>
</dbReference>
<evidence type="ECO:0000256" key="7">
    <source>
        <dbReference type="ARBA" id="ARBA00048714"/>
    </source>
</evidence>
<proteinExistence type="inferred from homology"/>
<dbReference type="NCBIfam" id="NF009806">
    <property type="entry name" value="PRK13290.1"/>
    <property type="match status" value="1"/>
</dbReference>
<dbReference type="InterPro" id="IPR011051">
    <property type="entry name" value="RmlC_Cupin_sf"/>
</dbReference>
<comment type="similarity">
    <text evidence="2 8">Belongs to the ectoine synthase family.</text>
</comment>
<dbReference type="EMBL" id="EU162046">
    <property type="protein sequence ID" value="ABX39525.1"/>
    <property type="molecule type" value="Genomic_DNA"/>
</dbReference>
<evidence type="ECO:0000256" key="5">
    <source>
        <dbReference type="ARBA" id="ARBA00023239"/>
    </source>
</evidence>
<comment type="pathway">
    <text evidence="1 8">Amine and polyamine biosynthesis; ectoine biosynthesis; L-ectoine from L-aspartate 4-semialdehyde: step 3/3.</text>
</comment>
<keyword evidence="5 8" id="KW-0456">Lyase</keyword>
<dbReference type="InterPro" id="IPR010462">
    <property type="entry name" value="Ectoine_synth"/>
</dbReference>
<dbReference type="RefSeq" id="WP_014641798.1">
    <property type="nucleotide sequence ID" value="NZ_CP022106.1"/>
</dbReference>